<evidence type="ECO:0000313" key="2">
    <source>
        <dbReference type="EMBL" id="EAR96379.1"/>
    </source>
</evidence>
<reference evidence="3" key="1">
    <citation type="journal article" date="2006" name="PLoS Biol.">
        <title>Macronuclear genome sequence of the ciliate Tetrahymena thermophila, a model eukaryote.</title>
        <authorList>
            <person name="Eisen J.A."/>
            <person name="Coyne R.S."/>
            <person name="Wu M."/>
            <person name="Wu D."/>
            <person name="Thiagarajan M."/>
            <person name="Wortman J.R."/>
            <person name="Badger J.H."/>
            <person name="Ren Q."/>
            <person name="Amedeo P."/>
            <person name="Jones K.M."/>
            <person name="Tallon L.J."/>
            <person name="Delcher A.L."/>
            <person name="Salzberg S.L."/>
            <person name="Silva J.C."/>
            <person name="Haas B.J."/>
            <person name="Majoros W.H."/>
            <person name="Farzad M."/>
            <person name="Carlton J.M."/>
            <person name="Smith R.K. Jr."/>
            <person name="Garg J."/>
            <person name="Pearlman R.E."/>
            <person name="Karrer K.M."/>
            <person name="Sun L."/>
            <person name="Manning G."/>
            <person name="Elde N.C."/>
            <person name="Turkewitz A.P."/>
            <person name="Asai D.J."/>
            <person name="Wilkes D.E."/>
            <person name="Wang Y."/>
            <person name="Cai H."/>
            <person name="Collins K."/>
            <person name="Stewart B.A."/>
            <person name="Lee S.R."/>
            <person name="Wilamowska K."/>
            <person name="Weinberg Z."/>
            <person name="Ruzzo W.L."/>
            <person name="Wloga D."/>
            <person name="Gaertig J."/>
            <person name="Frankel J."/>
            <person name="Tsao C.-C."/>
            <person name="Gorovsky M.A."/>
            <person name="Keeling P.J."/>
            <person name="Waller R.F."/>
            <person name="Patron N.J."/>
            <person name="Cherry J.M."/>
            <person name="Stover N.A."/>
            <person name="Krieger C.J."/>
            <person name="del Toro C."/>
            <person name="Ryder H.F."/>
            <person name="Williamson S.C."/>
            <person name="Barbeau R.A."/>
            <person name="Hamilton E.P."/>
            <person name="Orias E."/>
        </authorList>
    </citation>
    <scope>NUCLEOTIDE SEQUENCE [LARGE SCALE GENOMIC DNA]</scope>
    <source>
        <strain evidence="3">SB210</strain>
    </source>
</reference>
<dbReference type="RefSeq" id="XP_001016624.1">
    <property type="nucleotide sequence ID" value="XM_001016624.1"/>
</dbReference>
<dbReference type="InParanoid" id="I7LUZ9"/>
<proteinExistence type="predicted"/>
<gene>
    <name evidence="2" type="ORF">TTHERM_00189480</name>
</gene>
<evidence type="ECO:0000313" key="3">
    <source>
        <dbReference type="Proteomes" id="UP000009168"/>
    </source>
</evidence>
<dbReference type="PANTHER" id="PTHR38566:SF1">
    <property type="entry name" value="CHROMOSOME UNDETERMINED SCAFFOLD_18, WHOLE GENOME SHOTGUN SEQUENCE"/>
    <property type="match status" value="1"/>
</dbReference>
<dbReference type="Proteomes" id="UP000009168">
    <property type="component" value="Unassembled WGS sequence"/>
</dbReference>
<accession>I7LUZ9</accession>
<protein>
    <recommendedName>
        <fullName evidence="1">RNA ligase domain-containing protein</fullName>
    </recommendedName>
</protein>
<dbReference type="Pfam" id="PF09414">
    <property type="entry name" value="RNA_ligase"/>
    <property type="match status" value="1"/>
</dbReference>
<dbReference type="GeneID" id="7834796"/>
<dbReference type="InterPro" id="IPR021122">
    <property type="entry name" value="RNA_ligase_dom_REL/Rnl2"/>
</dbReference>
<dbReference type="EMBL" id="GG662693">
    <property type="protein sequence ID" value="EAR96379.1"/>
    <property type="molecule type" value="Genomic_DNA"/>
</dbReference>
<dbReference type="HOGENOM" id="CLU_557250_0_0_1"/>
<organism evidence="2 3">
    <name type="scientific">Tetrahymena thermophila (strain SB210)</name>
    <dbReference type="NCBI Taxonomy" id="312017"/>
    <lineage>
        <taxon>Eukaryota</taxon>
        <taxon>Sar</taxon>
        <taxon>Alveolata</taxon>
        <taxon>Ciliophora</taxon>
        <taxon>Intramacronucleata</taxon>
        <taxon>Oligohymenophorea</taxon>
        <taxon>Hymenostomatida</taxon>
        <taxon>Tetrahymenina</taxon>
        <taxon>Tetrahymenidae</taxon>
        <taxon>Tetrahymena</taxon>
    </lineage>
</organism>
<dbReference type="KEGG" id="tet:TTHERM_00189480"/>
<keyword evidence="3" id="KW-1185">Reference proteome</keyword>
<dbReference type="PANTHER" id="PTHR38566">
    <property type="entry name" value="RNA_LIG_T4_1 DOMAIN-CONTAINING PROTEIN"/>
    <property type="match status" value="1"/>
</dbReference>
<sequence>MQKVEEIITEENALYSNRVFEYLTSLKGLNQKEKVVQVDLETAFLIDFSVKELEDDEEESKQFLESDQFLTYVRRGCTFIRYPKDKNVYLLRKGYQKFCYQSSIPQKVCDVFDLDQFNRKTSLLEKFQSINLQRTNKEDGSNVQISWCAKLNCWVICSKNEAYLIKNLSKKYLDKLQPVIVEMAKLWFKFIDTLPKEKLAILQEFCSNKTLIGEICGANKHLKQYVTYKEEQLVFLSIVDNFSDQICYTPIESAQILNDFGLNTVKIQQTGEIASYEELQNQVNRIRQEIATGSFENYGEGEVLYYCITDKEQKKTVVLMEKIKTFEYSLFKAIIRLMPCTFKKNKNQEFNLKKVQYAEENLLKYIEKVKEKFFMYGSLELYYKMVKQVIQFYLVGGQVDLLRFQEYFISFKYILQKEQIINQENLLLELKNTFGIDILKEQQEKIDKIEKEKQLISEKKANKLQLLSTKKDESVQKDATNIFQLKKIFE</sequence>
<evidence type="ECO:0000259" key="1">
    <source>
        <dbReference type="Pfam" id="PF09414"/>
    </source>
</evidence>
<dbReference type="AlphaFoldDB" id="I7LUZ9"/>
<feature type="domain" description="RNA ligase" evidence="1">
    <location>
        <begin position="135"/>
        <end position="305"/>
    </location>
</feature>
<name>I7LUZ9_TETTS</name>